<dbReference type="InterPro" id="IPR005821">
    <property type="entry name" value="Ion_trans_dom"/>
</dbReference>
<feature type="transmembrane region" description="Helical" evidence="14">
    <location>
        <begin position="267"/>
        <end position="284"/>
    </location>
</feature>
<keyword evidence="10 14" id="KW-0472">Membrane</keyword>
<evidence type="ECO:0000259" key="15">
    <source>
        <dbReference type="PROSITE" id="PS50042"/>
    </source>
</evidence>
<dbReference type="OMA" id="CETHCID"/>
<protein>
    <submittedName>
        <fullName evidence="16">Cation channel family protein</fullName>
    </submittedName>
</protein>
<dbReference type="InterPro" id="IPR014710">
    <property type="entry name" value="RmlC-like_jellyroll"/>
</dbReference>
<sequence>MSKNNPNFAKRQRDEPEEEELDRSPQKLNLSNNQSIAKIMPIDRRDDMNDSRDIDDANKAKDDQQPQSKGFCRNIRFCRKKKIASTEGRKTLKKKESMDDDFEKSDAEKREDRTKYLWQRLREHVKLMKMNIQFIATSQQKVDLKKYEAQNEDIEQEDEDDETAKQDAQKKTFLQYIIIHPEKSTFKNFWDIYINLGLTVNFFLVPFTLAFDHEKPFEISRQTYMWELLYDISFLFNILLNFITAFQQDIEWKFKLKEIAKAYIKSYFVFDMVATLPGLITVQNPDYYWFKIFRYVHFRKFLQFINMYLSRIFNRIGLNKQIIERVFYFITLLLNLIFIIHILACIWCFIGLETQGSWLDRKNLNDDEKGNNKPNFEKTNVSQVYIRAVYFIITTLTTVGYGDFRGFTNNEYVFQMAVEFIGIGFFSFLMGSINNILVQESKLQDIIDEKIEDLDIWLRRLDKSRTNKHLPKGLYDNIKNYVEASFLLDFNLIHSYEFYVQLKPKLRYKLINELFGSFKQNFYYMFEDDEFEGGQEFISDFLSHLYCRIYIPKSEIIKYGETFPELYLIYKGIVLLSLKGVSKENEFFVLPTYSFFGDYQITMNLRSQIVYKSGENEHTYCMCLKKSKFLKLLEDYPDAKQFYHERAYQRRIEFRRRMKRHQQKTAIKNPNRSLEENKLSSDYSSDSDDNSAVDYSQDESTPKSSMQGGESPTLRNRHSSSSRQQNTQQSGLSYNQSNKMMARLNKYFNEEDDDEFINDFTQEELEKISDSEKFDNRAEIIKEANKAKSQQSAENIQKEMHNMSQAFQMMNASLEKNLKNVNKHIKGVQKGDLSSQTPELEPLSNILGSLSQKLGKQVYNQIITQAVKSKFAPAATDNKAGGALGGLFKNIQNINSQVDQKGSVNLLGLQKKQYLEDDKKQEDIDLQMNNDTFQDVDQYLNIQQNLSNRQDLQQQYQDLDQQQEFKQQDTMELQQNLHPDYDTDQNQK</sequence>
<name>A0A078B284_STYLE</name>
<evidence type="ECO:0000256" key="14">
    <source>
        <dbReference type="SAM" id="Phobius"/>
    </source>
</evidence>
<evidence type="ECO:0000256" key="1">
    <source>
        <dbReference type="ARBA" id="ARBA00004141"/>
    </source>
</evidence>
<evidence type="ECO:0000256" key="7">
    <source>
        <dbReference type="ARBA" id="ARBA00022958"/>
    </source>
</evidence>
<dbReference type="PRINTS" id="PR01463">
    <property type="entry name" value="EAGCHANLFMLY"/>
</dbReference>
<feature type="compositionally biased region" description="Basic and acidic residues" evidence="13">
    <location>
        <begin position="41"/>
        <end position="64"/>
    </location>
</feature>
<feature type="compositionally biased region" description="Polar residues" evidence="13">
    <location>
        <begin position="698"/>
        <end position="714"/>
    </location>
</feature>
<evidence type="ECO:0000256" key="9">
    <source>
        <dbReference type="ARBA" id="ARBA00023065"/>
    </source>
</evidence>
<evidence type="ECO:0000256" key="10">
    <source>
        <dbReference type="ARBA" id="ARBA00023136"/>
    </source>
</evidence>
<dbReference type="PANTHER" id="PTHR10217">
    <property type="entry name" value="VOLTAGE AND LIGAND GATED POTASSIUM CHANNEL"/>
    <property type="match status" value="1"/>
</dbReference>
<dbReference type="InterPro" id="IPR050818">
    <property type="entry name" value="KCNH_animal-type"/>
</dbReference>
<keyword evidence="8 14" id="KW-1133">Transmembrane helix</keyword>
<feature type="transmembrane region" description="Helical" evidence="14">
    <location>
        <begin position="192"/>
        <end position="211"/>
    </location>
</feature>
<gene>
    <name evidence="16" type="primary">Contig8722.g9308</name>
    <name evidence="16" type="ORF">STYLEM_17768</name>
</gene>
<proteinExistence type="predicted"/>
<dbReference type="GO" id="GO:0005249">
    <property type="term" value="F:voltage-gated potassium channel activity"/>
    <property type="evidence" value="ECO:0007669"/>
    <property type="project" value="InterPro"/>
</dbReference>
<evidence type="ECO:0000313" key="16">
    <source>
        <dbReference type="EMBL" id="CDW88645.1"/>
    </source>
</evidence>
<evidence type="ECO:0000256" key="12">
    <source>
        <dbReference type="SAM" id="Coils"/>
    </source>
</evidence>
<dbReference type="SUPFAM" id="SSF51206">
    <property type="entry name" value="cAMP-binding domain-like"/>
    <property type="match status" value="1"/>
</dbReference>
<dbReference type="InterPro" id="IPR018490">
    <property type="entry name" value="cNMP-bd_dom_sf"/>
</dbReference>
<dbReference type="InParanoid" id="A0A078B284"/>
<evidence type="ECO:0000256" key="8">
    <source>
        <dbReference type="ARBA" id="ARBA00022989"/>
    </source>
</evidence>
<keyword evidence="2" id="KW-0813">Transport</keyword>
<dbReference type="Proteomes" id="UP000039865">
    <property type="component" value="Unassembled WGS sequence"/>
</dbReference>
<evidence type="ECO:0000256" key="4">
    <source>
        <dbReference type="ARBA" id="ARBA00022692"/>
    </source>
</evidence>
<dbReference type="GO" id="GO:0005886">
    <property type="term" value="C:plasma membrane"/>
    <property type="evidence" value="ECO:0007669"/>
    <property type="project" value="TreeGrafter"/>
</dbReference>
<dbReference type="EMBL" id="CCKQ01016771">
    <property type="protein sequence ID" value="CDW88645.1"/>
    <property type="molecule type" value="Genomic_DNA"/>
</dbReference>
<keyword evidence="3" id="KW-0633">Potassium transport</keyword>
<organism evidence="16 17">
    <name type="scientific">Stylonychia lemnae</name>
    <name type="common">Ciliate</name>
    <dbReference type="NCBI Taxonomy" id="5949"/>
    <lineage>
        <taxon>Eukaryota</taxon>
        <taxon>Sar</taxon>
        <taxon>Alveolata</taxon>
        <taxon>Ciliophora</taxon>
        <taxon>Intramacronucleata</taxon>
        <taxon>Spirotrichea</taxon>
        <taxon>Stichotrichia</taxon>
        <taxon>Sporadotrichida</taxon>
        <taxon>Oxytrichidae</taxon>
        <taxon>Stylonychinae</taxon>
        <taxon>Stylonychia</taxon>
    </lineage>
</organism>
<evidence type="ECO:0000256" key="13">
    <source>
        <dbReference type="SAM" id="MobiDB-lite"/>
    </source>
</evidence>
<dbReference type="AlphaFoldDB" id="A0A078B284"/>
<keyword evidence="6" id="KW-0851">Voltage-gated channel</keyword>
<feature type="transmembrane region" description="Helical" evidence="14">
    <location>
        <begin position="416"/>
        <end position="437"/>
    </location>
</feature>
<dbReference type="OrthoDB" id="417811at2759"/>
<feature type="compositionally biased region" description="Polar residues" evidence="13">
    <location>
        <begin position="26"/>
        <end position="36"/>
    </location>
</feature>
<evidence type="ECO:0000256" key="5">
    <source>
        <dbReference type="ARBA" id="ARBA00022826"/>
    </source>
</evidence>
<accession>A0A078B284</accession>
<feature type="region of interest" description="Disordered" evidence="13">
    <location>
        <begin position="1"/>
        <end position="72"/>
    </location>
</feature>
<feature type="region of interest" description="Disordered" evidence="13">
    <location>
        <begin position="659"/>
        <end position="737"/>
    </location>
</feature>
<feature type="transmembrane region" description="Helical" evidence="14">
    <location>
        <begin position="384"/>
        <end position="404"/>
    </location>
</feature>
<keyword evidence="7" id="KW-0630">Potassium</keyword>
<dbReference type="GO" id="GO:0042391">
    <property type="term" value="P:regulation of membrane potential"/>
    <property type="evidence" value="ECO:0007669"/>
    <property type="project" value="TreeGrafter"/>
</dbReference>
<dbReference type="PROSITE" id="PS50042">
    <property type="entry name" value="CNMP_BINDING_3"/>
    <property type="match status" value="1"/>
</dbReference>
<feature type="compositionally biased region" description="Low complexity" evidence="13">
    <location>
        <begin position="721"/>
        <end position="730"/>
    </location>
</feature>
<keyword evidence="4 14" id="KW-0812">Transmembrane</keyword>
<keyword evidence="5" id="KW-0631">Potassium channel</keyword>
<comment type="subcellular location">
    <subcellularLocation>
        <location evidence="1">Membrane</location>
        <topology evidence="1">Multi-pass membrane protein</topology>
    </subcellularLocation>
</comment>
<feature type="coiled-coil region" evidence="12">
    <location>
        <begin position="942"/>
        <end position="969"/>
    </location>
</feature>
<keyword evidence="12" id="KW-0175">Coiled coil</keyword>
<dbReference type="Gene3D" id="1.10.287.70">
    <property type="match status" value="1"/>
</dbReference>
<keyword evidence="11" id="KW-0407">Ion channel</keyword>
<dbReference type="SUPFAM" id="SSF81324">
    <property type="entry name" value="Voltage-gated potassium channels"/>
    <property type="match status" value="1"/>
</dbReference>
<reference evidence="16 17" key="1">
    <citation type="submission" date="2014-06" db="EMBL/GenBank/DDBJ databases">
        <authorList>
            <person name="Swart Estienne"/>
        </authorList>
    </citation>
    <scope>NUCLEOTIDE SEQUENCE [LARGE SCALE GENOMIC DNA]</scope>
    <source>
        <strain evidence="16 17">130c</strain>
    </source>
</reference>
<dbReference type="InterPro" id="IPR003938">
    <property type="entry name" value="K_chnl_volt-dep_EAG/ELK/ERG"/>
</dbReference>
<keyword evidence="17" id="KW-1185">Reference proteome</keyword>
<dbReference type="PANTHER" id="PTHR10217:SF435">
    <property type="entry name" value="POTASSIUM VOLTAGE-GATED CHANNEL PROTEIN EAG"/>
    <property type="match status" value="1"/>
</dbReference>
<evidence type="ECO:0000256" key="3">
    <source>
        <dbReference type="ARBA" id="ARBA00022538"/>
    </source>
</evidence>
<feature type="domain" description="Cyclic nucleotide-binding" evidence="15">
    <location>
        <begin position="525"/>
        <end position="650"/>
    </location>
</feature>
<feature type="transmembrane region" description="Helical" evidence="14">
    <location>
        <begin position="223"/>
        <end position="246"/>
    </location>
</feature>
<dbReference type="InterPro" id="IPR000595">
    <property type="entry name" value="cNMP-bd_dom"/>
</dbReference>
<keyword evidence="9" id="KW-0406">Ion transport</keyword>
<evidence type="ECO:0000256" key="6">
    <source>
        <dbReference type="ARBA" id="ARBA00022882"/>
    </source>
</evidence>
<dbReference type="Gene3D" id="2.60.120.10">
    <property type="entry name" value="Jelly Rolls"/>
    <property type="match status" value="1"/>
</dbReference>
<evidence type="ECO:0000313" key="17">
    <source>
        <dbReference type="Proteomes" id="UP000039865"/>
    </source>
</evidence>
<feature type="coiled-coil region" evidence="12">
    <location>
        <begin position="137"/>
        <end position="171"/>
    </location>
</feature>
<feature type="transmembrane region" description="Helical" evidence="14">
    <location>
        <begin position="326"/>
        <end position="352"/>
    </location>
</feature>
<evidence type="ECO:0000256" key="11">
    <source>
        <dbReference type="ARBA" id="ARBA00023303"/>
    </source>
</evidence>
<dbReference type="Pfam" id="PF00520">
    <property type="entry name" value="Ion_trans"/>
    <property type="match status" value="1"/>
</dbReference>
<evidence type="ECO:0000256" key="2">
    <source>
        <dbReference type="ARBA" id="ARBA00022448"/>
    </source>
</evidence>
<dbReference type="GO" id="GO:0034702">
    <property type="term" value="C:monoatomic ion channel complex"/>
    <property type="evidence" value="ECO:0007669"/>
    <property type="project" value="UniProtKB-KW"/>
</dbReference>